<dbReference type="Pfam" id="PF00583">
    <property type="entry name" value="Acetyltransf_1"/>
    <property type="match status" value="1"/>
</dbReference>
<name>A0A1E3QIB9_LIPST</name>
<dbReference type="FunFam" id="3.40.630.30:FF:000065">
    <property type="entry name" value="N-terminal acetyltransferase complex ARD1 subunit homolog"/>
    <property type="match status" value="1"/>
</dbReference>
<dbReference type="CDD" id="cd04301">
    <property type="entry name" value="NAT_SF"/>
    <property type="match status" value="1"/>
</dbReference>
<evidence type="ECO:0000313" key="5">
    <source>
        <dbReference type="Proteomes" id="UP000094385"/>
    </source>
</evidence>
<dbReference type="GO" id="GO:0000001">
    <property type="term" value="P:mitochondrion inheritance"/>
    <property type="evidence" value="ECO:0007669"/>
    <property type="project" value="EnsemblFungi"/>
</dbReference>
<dbReference type="PANTHER" id="PTHR45910:SF1">
    <property type="entry name" value="N-ALPHA-ACETYLTRANSFERASE 20"/>
    <property type="match status" value="1"/>
</dbReference>
<dbReference type="EMBL" id="KV454289">
    <property type="protein sequence ID" value="ODQ76737.1"/>
    <property type="molecule type" value="Genomic_DNA"/>
</dbReference>
<dbReference type="InterPro" id="IPR000182">
    <property type="entry name" value="GNAT_dom"/>
</dbReference>
<keyword evidence="2" id="KW-0012">Acyltransferase</keyword>
<dbReference type="AlphaFoldDB" id="A0A1E3QIB9"/>
<dbReference type="GO" id="GO:0036503">
    <property type="term" value="P:ERAD pathway"/>
    <property type="evidence" value="ECO:0007669"/>
    <property type="project" value="EnsemblFungi"/>
</dbReference>
<dbReference type="PANTHER" id="PTHR45910">
    <property type="entry name" value="N-ALPHA-ACETYLTRANSFERASE 20"/>
    <property type="match status" value="1"/>
</dbReference>
<dbReference type="InterPro" id="IPR016181">
    <property type="entry name" value="Acyl_CoA_acyltransferase"/>
</dbReference>
<evidence type="ECO:0000313" key="4">
    <source>
        <dbReference type="EMBL" id="ODQ76737.1"/>
    </source>
</evidence>
<dbReference type="STRING" id="675824.A0A1E3QIB9"/>
<dbReference type="Gene3D" id="3.40.630.30">
    <property type="match status" value="1"/>
</dbReference>
<dbReference type="Proteomes" id="UP000094385">
    <property type="component" value="Unassembled WGS sequence"/>
</dbReference>
<gene>
    <name evidence="4" type="ORF">LIPSTDRAFT_642</name>
</gene>
<dbReference type="GO" id="GO:0004596">
    <property type="term" value="F:protein-N-terminal amino-acid acetyltransferase activity"/>
    <property type="evidence" value="ECO:0007669"/>
    <property type="project" value="EnsemblFungi"/>
</dbReference>
<proteinExistence type="predicted"/>
<dbReference type="GO" id="GO:0032956">
    <property type="term" value="P:regulation of actin cytoskeleton organization"/>
    <property type="evidence" value="ECO:0007669"/>
    <property type="project" value="EnsemblFungi"/>
</dbReference>
<keyword evidence="1" id="KW-0808">Transferase</keyword>
<dbReference type="PROSITE" id="PS51186">
    <property type="entry name" value="GNAT"/>
    <property type="match status" value="1"/>
</dbReference>
<accession>A0A1E3QIB9</accession>
<keyword evidence="5" id="KW-1185">Reference proteome</keyword>
<sequence>MTSLKPFHATDLFRVNAVNLDVLTENYNISFYLSYLTQWPSLFFSAENPQGEITGYMMGKAEGRGKEWHGHVTCLSVAADYRRIGLARTLVDNLERRSEDPYDAYFIDLFVRASNALAIGMYRNFGYSVYRRVVGYYGSDDGVDNEDAFDMRKPLKRDKNRESIREDGENFRVRPEDVYL</sequence>
<evidence type="ECO:0000256" key="2">
    <source>
        <dbReference type="ARBA" id="ARBA00023315"/>
    </source>
</evidence>
<evidence type="ECO:0000256" key="1">
    <source>
        <dbReference type="ARBA" id="ARBA00022679"/>
    </source>
</evidence>
<feature type="domain" description="N-acetyltransferase" evidence="3">
    <location>
        <begin position="2"/>
        <end position="156"/>
    </location>
</feature>
<dbReference type="GO" id="GO:0031416">
    <property type="term" value="C:NatB complex"/>
    <property type="evidence" value="ECO:0007669"/>
    <property type="project" value="EnsemblFungi"/>
</dbReference>
<dbReference type="OrthoDB" id="10264728at2759"/>
<reference evidence="4 5" key="1">
    <citation type="journal article" date="2016" name="Proc. Natl. Acad. Sci. U.S.A.">
        <title>Comparative genomics of biotechnologically important yeasts.</title>
        <authorList>
            <person name="Riley R."/>
            <person name="Haridas S."/>
            <person name="Wolfe K.H."/>
            <person name="Lopes M.R."/>
            <person name="Hittinger C.T."/>
            <person name="Goeker M."/>
            <person name="Salamov A.A."/>
            <person name="Wisecaver J.H."/>
            <person name="Long T.M."/>
            <person name="Calvey C.H."/>
            <person name="Aerts A.L."/>
            <person name="Barry K.W."/>
            <person name="Choi C."/>
            <person name="Clum A."/>
            <person name="Coughlan A.Y."/>
            <person name="Deshpande S."/>
            <person name="Douglass A.P."/>
            <person name="Hanson S.J."/>
            <person name="Klenk H.-P."/>
            <person name="LaButti K.M."/>
            <person name="Lapidus A."/>
            <person name="Lindquist E.A."/>
            <person name="Lipzen A.M."/>
            <person name="Meier-Kolthoff J.P."/>
            <person name="Ohm R.A."/>
            <person name="Otillar R.P."/>
            <person name="Pangilinan J.L."/>
            <person name="Peng Y."/>
            <person name="Rokas A."/>
            <person name="Rosa C.A."/>
            <person name="Scheuner C."/>
            <person name="Sibirny A.A."/>
            <person name="Slot J.C."/>
            <person name="Stielow J.B."/>
            <person name="Sun H."/>
            <person name="Kurtzman C.P."/>
            <person name="Blackwell M."/>
            <person name="Grigoriev I.V."/>
            <person name="Jeffries T.W."/>
        </authorList>
    </citation>
    <scope>NUCLEOTIDE SEQUENCE [LARGE SCALE GENOMIC DNA]</scope>
    <source>
        <strain evidence="4 5">NRRL Y-11557</strain>
    </source>
</reference>
<dbReference type="InterPro" id="IPR051646">
    <property type="entry name" value="NatB_acetyltransferase_subunit"/>
</dbReference>
<protein>
    <recommendedName>
        <fullName evidence="3">N-acetyltransferase domain-containing protein</fullName>
    </recommendedName>
</protein>
<organism evidence="4 5">
    <name type="scientific">Lipomyces starkeyi NRRL Y-11557</name>
    <dbReference type="NCBI Taxonomy" id="675824"/>
    <lineage>
        <taxon>Eukaryota</taxon>
        <taxon>Fungi</taxon>
        <taxon>Dikarya</taxon>
        <taxon>Ascomycota</taxon>
        <taxon>Saccharomycotina</taxon>
        <taxon>Lipomycetes</taxon>
        <taxon>Lipomycetales</taxon>
        <taxon>Lipomycetaceae</taxon>
        <taxon>Lipomyces</taxon>
    </lineage>
</organism>
<dbReference type="SUPFAM" id="SSF55729">
    <property type="entry name" value="Acyl-CoA N-acyltransferases (Nat)"/>
    <property type="match status" value="1"/>
</dbReference>
<evidence type="ECO:0000259" key="3">
    <source>
        <dbReference type="PROSITE" id="PS51186"/>
    </source>
</evidence>